<protein>
    <submittedName>
        <fullName evidence="1">Uncharacterized protein</fullName>
    </submittedName>
</protein>
<dbReference type="EMBL" id="BMLX01000002">
    <property type="protein sequence ID" value="GGP20523.1"/>
    <property type="molecule type" value="Genomic_DNA"/>
</dbReference>
<sequence>MAAGTTACGDEAAAITGATAPGKKAPTAMHLDHMEEIHPGTAAPSGLVNMFEGRGADGVNPAPARTGAIL</sequence>
<evidence type="ECO:0000313" key="2">
    <source>
        <dbReference type="Proteomes" id="UP000637267"/>
    </source>
</evidence>
<reference evidence="2" key="1">
    <citation type="journal article" date="2019" name="Int. J. Syst. Evol. Microbiol.">
        <title>The Global Catalogue of Microorganisms (GCM) 10K type strain sequencing project: providing services to taxonomists for standard genome sequencing and annotation.</title>
        <authorList>
            <consortium name="The Broad Institute Genomics Platform"/>
            <consortium name="The Broad Institute Genome Sequencing Center for Infectious Disease"/>
            <person name="Wu L."/>
            <person name="Ma J."/>
        </authorList>
    </citation>
    <scope>NUCLEOTIDE SEQUENCE [LARGE SCALE GENOMIC DNA]</scope>
    <source>
        <strain evidence="2">CGMCC 1.8859</strain>
    </source>
</reference>
<gene>
    <name evidence="1" type="ORF">GCM10010970_15630</name>
</gene>
<name>A0ABQ2P887_9NEIS</name>
<proteinExistence type="predicted"/>
<comment type="caution">
    <text evidence="1">The sequence shown here is derived from an EMBL/GenBank/DDBJ whole genome shotgun (WGS) entry which is preliminary data.</text>
</comment>
<accession>A0ABQ2P887</accession>
<organism evidence="1 2">
    <name type="scientific">Silvimonas iriomotensis</name>
    <dbReference type="NCBI Taxonomy" id="449662"/>
    <lineage>
        <taxon>Bacteria</taxon>
        <taxon>Pseudomonadati</taxon>
        <taxon>Pseudomonadota</taxon>
        <taxon>Betaproteobacteria</taxon>
        <taxon>Neisseriales</taxon>
        <taxon>Chitinibacteraceae</taxon>
        <taxon>Silvimonas</taxon>
    </lineage>
</organism>
<dbReference type="Proteomes" id="UP000637267">
    <property type="component" value="Unassembled WGS sequence"/>
</dbReference>
<keyword evidence="2" id="KW-1185">Reference proteome</keyword>
<evidence type="ECO:0000313" key="1">
    <source>
        <dbReference type="EMBL" id="GGP20523.1"/>
    </source>
</evidence>